<name>A0A5B8S1Q2_9SPHN</name>
<dbReference type="AlphaFoldDB" id="A0A5B8S1Q2"/>
<keyword evidence="2" id="KW-1185">Reference proteome</keyword>
<sequence length="64" mass="7029">MKAELLQIAFENASDLQGAIALLEAALDALDRAHNRIPAAYVEHALILLRAEAMDCFEGLLEHQ</sequence>
<protein>
    <submittedName>
        <fullName evidence="1">Uncharacterized protein</fullName>
    </submittedName>
</protein>
<dbReference type="EMBL" id="CP042345">
    <property type="protein sequence ID" value="QEA14992.1"/>
    <property type="molecule type" value="Genomic_DNA"/>
</dbReference>
<dbReference type="Proteomes" id="UP000321172">
    <property type="component" value="Chromosome"/>
</dbReference>
<dbReference type="KEGG" id="ngf:FRF71_01940"/>
<evidence type="ECO:0000313" key="1">
    <source>
        <dbReference type="EMBL" id="QEA14992.1"/>
    </source>
</evidence>
<dbReference type="RefSeq" id="WP_147088973.1">
    <property type="nucleotide sequence ID" value="NZ_BAABJD010000002.1"/>
</dbReference>
<organism evidence="1 2">
    <name type="scientific">Novosphingobium ginsenosidimutans</name>
    <dbReference type="NCBI Taxonomy" id="1176536"/>
    <lineage>
        <taxon>Bacteria</taxon>
        <taxon>Pseudomonadati</taxon>
        <taxon>Pseudomonadota</taxon>
        <taxon>Alphaproteobacteria</taxon>
        <taxon>Sphingomonadales</taxon>
        <taxon>Sphingomonadaceae</taxon>
        <taxon>Novosphingobium</taxon>
    </lineage>
</organism>
<evidence type="ECO:0000313" key="2">
    <source>
        <dbReference type="Proteomes" id="UP000321172"/>
    </source>
</evidence>
<gene>
    <name evidence="1" type="ORF">FRF71_01940</name>
</gene>
<reference evidence="1 2" key="1">
    <citation type="journal article" date="2013" name="J. Microbiol. Biotechnol.">
        <title>Novosphingobium ginsenosidimutans sp. nov., with the ability to convert ginsenoside.</title>
        <authorList>
            <person name="Kim J.K."/>
            <person name="He D."/>
            <person name="Liu Q.M."/>
            <person name="Park H.Y."/>
            <person name="Jung M.S."/>
            <person name="Yoon M.H."/>
            <person name="Kim S.C."/>
            <person name="Im W.T."/>
        </authorList>
    </citation>
    <scope>NUCLEOTIDE SEQUENCE [LARGE SCALE GENOMIC DNA]</scope>
    <source>
        <strain evidence="1 2">FW-6</strain>
    </source>
</reference>
<accession>A0A5B8S1Q2</accession>
<proteinExistence type="predicted"/>